<dbReference type="InterPro" id="IPR017896">
    <property type="entry name" value="4Fe4S_Fe-S-bd"/>
</dbReference>
<dbReference type="EMBL" id="CP001941">
    <property type="protein sequence ID" value="ADD08789.1"/>
    <property type="molecule type" value="Genomic_DNA"/>
</dbReference>
<evidence type="ECO:0000313" key="2">
    <source>
        <dbReference type="EMBL" id="ADD08789.1"/>
    </source>
</evidence>
<dbReference type="KEGG" id="abi:Aboo_0980"/>
<dbReference type="InterPro" id="IPR017900">
    <property type="entry name" value="4Fe4S_Fe_S_CS"/>
</dbReference>
<dbReference type="AlphaFoldDB" id="D3T9L0"/>
<dbReference type="Gene3D" id="1.10.1060.10">
    <property type="entry name" value="Alpha-helical ferredoxin"/>
    <property type="match status" value="1"/>
</dbReference>
<sequence length="355" mass="40714">MNENEMLKKFIKDAFDKGLIEAVMAPSATKDSYSYALITKKEDVDKLTPIAPVMQWSGADMIRRITRLKKSERKLLAILRPCESRTYKELVKFNQINPENIIVLTYDCPGTVHARNFKYEPMTSEKLIEEMKNGNISSKIRESCKVCEYPTPIKGVGDIGLGIVNTDEPVFFSLSENGKEFLANMGIQEGERDDTQWVKIHRENREKWLKEERITGGRKGLEDFLSSCLNCHNCKDMCPICFCKECFFEDHSVFDYESNKFYNWADDKDGIRLPTDKSLFHIGRLIHMGTSCVGCGLCQQACPMDIPLYRLFGIVGNDLQKVFNYKPGVNDDLPPVMEFREDELHEFEGLFGGEE</sequence>
<dbReference type="GO" id="GO:0051536">
    <property type="term" value="F:iron-sulfur cluster binding"/>
    <property type="evidence" value="ECO:0007669"/>
    <property type="project" value="InterPro"/>
</dbReference>
<dbReference type="Proteomes" id="UP000001400">
    <property type="component" value="Chromosome"/>
</dbReference>
<evidence type="ECO:0000313" key="3">
    <source>
        <dbReference type="Proteomes" id="UP000001400"/>
    </source>
</evidence>
<proteinExistence type="predicted"/>
<organism evidence="2 3">
    <name type="scientific">Aciduliprofundum boonei (strain DSM 19572 / T469)</name>
    <dbReference type="NCBI Taxonomy" id="439481"/>
    <lineage>
        <taxon>Archaea</taxon>
        <taxon>Methanobacteriati</taxon>
        <taxon>Thermoplasmatota</taxon>
        <taxon>DHVE2 group</taxon>
        <taxon>Candidatus Aciduliprofundum</taxon>
    </lineage>
</organism>
<evidence type="ECO:0000259" key="1">
    <source>
        <dbReference type="PROSITE" id="PS51379"/>
    </source>
</evidence>
<dbReference type="EC" id="1.2.1.2" evidence="2"/>
<feature type="domain" description="4Fe-4S ferredoxin-type" evidence="1">
    <location>
        <begin position="283"/>
        <end position="312"/>
    </location>
</feature>
<dbReference type="HOGENOM" id="CLU_063409_0_0_2"/>
<keyword evidence="3" id="KW-1185">Reference proteome</keyword>
<dbReference type="InterPro" id="IPR009051">
    <property type="entry name" value="Helical_ferredxn"/>
</dbReference>
<name>D3T9L0_ACIB4</name>
<dbReference type="GO" id="GO:0016491">
    <property type="term" value="F:oxidoreductase activity"/>
    <property type="evidence" value="ECO:0007669"/>
    <property type="project" value="UniProtKB-KW"/>
</dbReference>
<dbReference type="SUPFAM" id="SSF54862">
    <property type="entry name" value="4Fe-4S ferredoxins"/>
    <property type="match status" value="1"/>
</dbReference>
<keyword evidence="2" id="KW-0560">Oxidoreductase</keyword>
<reference evidence="2" key="1">
    <citation type="submission" date="2010-02" db="EMBL/GenBank/DDBJ databases">
        <title>Complete sequence of Aciduliprofundum boonei T469.</title>
        <authorList>
            <consortium name="US DOE Joint Genome Institute"/>
            <person name="Lucas S."/>
            <person name="Copeland A."/>
            <person name="Lapidus A."/>
            <person name="Cheng J.-F."/>
            <person name="Bruce D."/>
            <person name="Goodwin L."/>
            <person name="Pitluck S."/>
            <person name="Saunders E."/>
            <person name="Detter J.C."/>
            <person name="Han C."/>
            <person name="Tapia R."/>
            <person name="Land M."/>
            <person name="Hauser L."/>
            <person name="Kyrpides N."/>
            <person name="Mikhailova N."/>
            <person name="Flores G."/>
            <person name="Reysenbach A.-L."/>
            <person name="Woyke T."/>
        </authorList>
    </citation>
    <scope>NUCLEOTIDE SEQUENCE</scope>
    <source>
        <strain evidence="2">T469</strain>
    </source>
</reference>
<accession>D3T9L0</accession>
<dbReference type="PROSITE" id="PS00198">
    <property type="entry name" value="4FE4S_FER_1"/>
    <property type="match status" value="1"/>
</dbReference>
<dbReference type="PROSITE" id="PS51379">
    <property type="entry name" value="4FE4S_FER_2"/>
    <property type="match status" value="1"/>
</dbReference>
<protein>
    <submittedName>
        <fullName evidence="2">Formate dehydrogenase</fullName>
        <ecNumber evidence="2">1.2.1.2</ecNumber>
    </submittedName>
</protein>
<gene>
    <name evidence="2" type="ordered locus">Aboo_0980</name>
</gene>